<evidence type="ECO:0000256" key="5">
    <source>
        <dbReference type="ARBA" id="ARBA00023136"/>
    </source>
</evidence>
<sequence>MAPTLLQKLFSKRSNAASSSTGSKGPEICWASSELDLTQIRLIVYQDCERRGRQVLFDSKAVCKIDESAQKNADVQAKTYAKCCQTNRSGACTINPQNAPLAGKPNEKEQLPRYQYSRPASDVNMLGEMMFGSVAMSYKGSTLKIHYIRSPPQLMISKVFSARVGSANGSRNTLQDSLEYINQESSAGKSFPNQSGVGVFRSSIGLLQLYNKLLTGAPDPAPFCLIRSASFFAAHSTPVDMPSRGQNEDRDSGIARSASLSSLLVTPFPSPSNYFSSSCASSYQRRWLRSQTTSLENGPVPRWTTIWNLYMAPRITEPVWLTMMSHTVEKRQLCQRFLKDLTLLAEQTSKNQFLSGLLTAVLTYHLAWVPTVMPNDHPPIKAFCEKHTSQSVDLLAKSHPYNPLWAQLGDLYGAIGSPVRLTRTVVVGKRRELVQRFLYVLTYFIRCSDLQEIQPSTSGKAEDGEPVQTTTKITTTLEKGEVEDSEYVVVTVQSEASQKCSEKPQDNTTESASSPESPGISAKDKLLTSPKARYRENDKLSSARTTSHTDATLICGSLKSCREVATGSLEVKKEMLVNVTGAAAGSIRCLAGMEDCSTTAFEYSPSKEKKSIITSSQDLPCLKMPNHHSPNLQRVRFQIGSSVSPDSDLESRRREMDNNYQKFRETVDKEVKSHQSGPDSPLPVSPTEAQSESVTSSFKSRLKHCYARIPSCEGSTSMFDEYFSEDNTIITPAECRAVPCGEAERKVTFSIEADIPRNESSDSALGDSDDEDVPQNRISRQSCGGKMDENREEYELPLPSTETVIQKNANNFGRSLFGGYCPQYMPDFVLHGVSTDERLKQCLMADLDHTVRHPALDEPIAEAVCIIADTDKWTVQVATSQRRPVDNNKLGKDVLVSSLVTSLLQSILQLYKLNLSPDFVKKCSISATAMWSSVKLIVLVYQAARLYETRPYFSCVSVRPAERATTRLCLTRAFRRQNVAGFDTVTFRGA</sequence>
<evidence type="ECO:0000256" key="2">
    <source>
        <dbReference type="ARBA" id="ARBA00004656"/>
    </source>
</evidence>
<name>A0A444TZQ1_ACIRT</name>
<dbReference type="InterPro" id="IPR028085">
    <property type="entry name" value="FNIP_mid_dom"/>
</dbReference>
<dbReference type="PROSITE" id="PS51836">
    <property type="entry name" value="DENN_FNIP12"/>
    <property type="match status" value="1"/>
</dbReference>
<accession>A0A444TZQ1</accession>
<comment type="caution">
    <text evidence="9">The sequence shown here is derived from an EMBL/GenBank/DDBJ whole genome shotgun (WGS) entry which is preliminary data.</text>
</comment>
<organism evidence="9 10">
    <name type="scientific">Acipenser ruthenus</name>
    <name type="common">Sterlet sturgeon</name>
    <dbReference type="NCBI Taxonomy" id="7906"/>
    <lineage>
        <taxon>Eukaryota</taxon>
        <taxon>Metazoa</taxon>
        <taxon>Chordata</taxon>
        <taxon>Craniata</taxon>
        <taxon>Vertebrata</taxon>
        <taxon>Euteleostomi</taxon>
        <taxon>Actinopterygii</taxon>
        <taxon>Chondrostei</taxon>
        <taxon>Acipenseriformes</taxon>
        <taxon>Acipenseridae</taxon>
        <taxon>Acipenser</taxon>
    </lineage>
</organism>
<dbReference type="AlphaFoldDB" id="A0A444TZQ1"/>
<dbReference type="Pfam" id="PF14638">
    <property type="entry name" value="FNIP_C"/>
    <property type="match status" value="1"/>
</dbReference>
<dbReference type="InterPro" id="IPR028084">
    <property type="entry name" value="FNIP_N_dom"/>
</dbReference>
<dbReference type="Proteomes" id="UP000289886">
    <property type="component" value="Unassembled WGS sequence"/>
</dbReference>
<keyword evidence="10" id="KW-1185">Reference proteome</keyword>
<dbReference type="GO" id="GO:0005765">
    <property type="term" value="C:lysosomal membrane"/>
    <property type="evidence" value="ECO:0007669"/>
    <property type="project" value="UniProtKB-SubCell"/>
</dbReference>
<dbReference type="PANTHER" id="PTHR21634">
    <property type="entry name" value="RE13835P"/>
    <property type="match status" value="1"/>
</dbReference>
<dbReference type="InterPro" id="IPR037545">
    <property type="entry name" value="DENN_FNIP1/2"/>
</dbReference>
<gene>
    <name evidence="9" type="ORF">EOD39_9830</name>
</gene>
<feature type="region of interest" description="Disordered" evidence="7">
    <location>
        <begin position="667"/>
        <end position="695"/>
    </location>
</feature>
<evidence type="ECO:0000256" key="6">
    <source>
        <dbReference type="ARBA" id="ARBA00023228"/>
    </source>
</evidence>
<keyword evidence="4" id="KW-0963">Cytoplasm</keyword>
<evidence type="ECO:0000259" key="8">
    <source>
        <dbReference type="PROSITE" id="PS51836"/>
    </source>
</evidence>
<dbReference type="GO" id="GO:0051087">
    <property type="term" value="F:protein-folding chaperone binding"/>
    <property type="evidence" value="ECO:0007669"/>
    <property type="project" value="TreeGrafter"/>
</dbReference>
<dbReference type="Pfam" id="PF14636">
    <property type="entry name" value="FNIP_N"/>
    <property type="match status" value="1"/>
</dbReference>
<keyword evidence="6" id="KW-0458">Lysosome</keyword>
<evidence type="ECO:0000313" key="10">
    <source>
        <dbReference type="Proteomes" id="UP000289886"/>
    </source>
</evidence>
<dbReference type="Pfam" id="PF14637">
    <property type="entry name" value="FNIP_M"/>
    <property type="match status" value="1"/>
</dbReference>
<dbReference type="EMBL" id="SCEB01215656">
    <property type="protein sequence ID" value="RXM28391.1"/>
    <property type="molecule type" value="Genomic_DNA"/>
</dbReference>
<dbReference type="GO" id="GO:0042030">
    <property type="term" value="F:ATPase inhibitor activity"/>
    <property type="evidence" value="ECO:0007669"/>
    <property type="project" value="TreeGrafter"/>
</dbReference>
<dbReference type="PRINTS" id="PR02073">
    <property type="entry name" value="FOLLICULNIP1"/>
</dbReference>
<feature type="region of interest" description="Disordered" evidence="7">
    <location>
        <begin position="752"/>
        <end position="790"/>
    </location>
</feature>
<feature type="region of interest" description="Disordered" evidence="7">
    <location>
        <begin position="498"/>
        <end position="546"/>
    </location>
</feature>
<comment type="subcellular location">
    <subcellularLocation>
        <location evidence="1">Cytoplasm</location>
    </subcellularLocation>
    <subcellularLocation>
        <location evidence="2">Lysosome membrane</location>
    </subcellularLocation>
</comment>
<dbReference type="PANTHER" id="PTHR21634:SF11">
    <property type="entry name" value="FOLLICULIN-INTERACTING PROTEIN 2"/>
    <property type="match status" value="1"/>
</dbReference>
<protein>
    <submittedName>
        <fullName evidence="9">Folliculin-interacting protein 1</fullName>
    </submittedName>
</protein>
<reference evidence="9 10" key="1">
    <citation type="submission" date="2019-01" db="EMBL/GenBank/DDBJ databases">
        <title>Draft Genome and Complete Hox-Cluster Characterization of the Sterlet Sturgeon (Acipenser ruthenus).</title>
        <authorList>
            <person name="Wei Q."/>
        </authorList>
    </citation>
    <scope>NUCLEOTIDE SEQUENCE [LARGE SCALE GENOMIC DNA]</scope>
    <source>
        <strain evidence="9">WHYD16114868_AA</strain>
        <tissue evidence="9">Blood</tissue>
    </source>
</reference>
<dbReference type="InterPro" id="IPR026156">
    <property type="entry name" value="FNIP_fam"/>
</dbReference>
<evidence type="ECO:0000313" key="9">
    <source>
        <dbReference type="EMBL" id="RXM28391.1"/>
    </source>
</evidence>
<keyword evidence="5" id="KW-0472">Membrane</keyword>
<feature type="compositionally biased region" description="Polar residues" evidence="7">
    <location>
        <begin position="506"/>
        <end position="516"/>
    </location>
</feature>
<evidence type="ECO:0000256" key="7">
    <source>
        <dbReference type="SAM" id="MobiDB-lite"/>
    </source>
</evidence>
<feature type="domain" description="UDENN FNIP1/2-type" evidence="8">
    <location>
        <begin position="35"/>
        <end position="990"/>
    </location>
</feature>
<comment type="similarity">
    <text evidence="3">Belongs to the FNIP family.</text>
</comment>
<evidence type="ECO:0000256" key="4">
    <source>
        <dbReference type="ARBA" id="ARBA00022490"/>
    </source>
</evidence>
<evidence type="ECO:0000256" key="1">
    <source>
        <dbReference type="ARBA" id="ARBA00004496"/>
    </source>
</evidence>
<dbReference type="InterPro" id="IPR028086">
    <property type="entry name" value="FNIP_C_dom"/>
</dbReference>
<proteinExistence type="inferred from homology"/>
<evidence type="ECO:0000256" key="3">
    <source>
        <dbReference type="ARBA" id="ARBA00007541"/>
    </source>
</evidence>